<accession>A0A8S1YK72</accession>
<evidence type="ECO:0000313" key="2">
    <source>
        <dbReference type="Proteomes" id="UP000689195"/>
    </source>
</evidence>
<evidence type="ECO:0000313" key="1">
    <source>
        <dbReference type="EMBL" id="CAD8214240.1"/>
    </source>
</evidence>
<dbReference type="AlphaFoldDB" id="A0A8S1YK72"/>
<dbReference type="Proteomes" id="UP000689195">
    <property type="component" value="Unassembled WGS sequence"/>
</dbReference>
<protein>
    <submittedName>
        <fullName evidence="1">Uncharacterized protein</fullName>
    </submittedName>
</protein>
<proteinExistence type="predicted"/>
<name>A0A8S1YK72_9CILI</name>
<comment type="caution">
    <text evidence="1">The sequence shown here is derived from an EMBL/GenBank/DDBJ whole genome shotgun (WGS) entry which is preliminary data.</text>
</comment>
<dbReference type="EMBL" id="CAJJDO010000201">
    <property type="protein sequence ID" value="CAD8214240.1"/>
    <property type="molecule type" value="Genomic_DNA"/>
</dbReference>
<gene>
    <name evidence="1" type="ORF">PPENT_87.1.T2010010</name>
</gene>
<sequence length="225" mass="27311">MYESINLSTQDFYKLQTNLKLIWLPKKEKEAEIIVYNLINIKLEVQSLMREITEKVNETLIVIDKNIKEIQIKELKSQNELKQSINIILCQQITRQVQQLNNLQTIWRINILEKLERKFKQINEGDSKCGFDQYFNLLLKQVNNNILICNKYFEKIYYVNLQENVKTQIDQLVRNVYNQIIDSSQKLKSHEYIERYLKYNYQNFEIKIKIILIFDSLRYFIRKLD</sequence>
<reference evidence="1" key="1">
    <citation type="submission" date="2021-01" db="EMBL/GenBank/DDBJ databases">
        <authorList>
            <consortium name="Genoscope - CEA"/>
            <person name="William W."/>
        </authorList>
    </citation>
    <scope>NUCLEOTIDE SEQUENCE</scope>
</reference>
<keyword evidence="2" id="KW-1185">Reference proteome</keyword>
<organism evidence="1 2">
    <name type="scientific">Paramecium pentaurelia</name>
    <dbReference type="NCBI Taxonomy" id="43138"/>
    <lineage>
        <taxon>Eukaryota</taxon>
        <taxon>Sar</taxon>
        <taxon>Alveolata</taxon>
        <taxon>Ciliophora</taxon>
        <taxon>Intramacronucleata</taxon>
        <taxon>Oligohymenophorea</taxon>
        <taxon>Peniculida</taxon>
        <taxon>Parameciidae</taxon>
        <taxon>Paramecium</taxon>
    </lineage>
</organism>